<dbReference type="AlphaFoldDB" id="A0A0C1VPF0"/>
<dbReference type="Proteomes" id="UP000031586">
    <property type="component" value="Unassembled WGS sequence"/>
</dbReference>
<comment type="caution">
    <text evidence="1">The sequence shown here is derived from an EMBL/GenBank/DDBJ whole genome shotgun (WGS) entry which is preliminary data.</text>
</comment>
<dbReference type="EMBL" id="JPRD01000029">
    <property type="protein sequence ID" value="KIF51738.1"/>
    <property type="molecule type" value="Genomic_DNA"/>
</dbReference>
<evidence type="ECO:0000313" key="1">
    <source>
        <dbReference type="EMBL" id="KIF51738.1"/>
    </source>
</evidence>
<reference evidence="1 2" key="1">
    <citation type="submission" date="2014-07" db="EMBL/GenBank/DDBJ databases">
        <title>Unique and conserved regions in Vibrio harveyi and related species in comparison with the shrimp pathogen Vibrio harveyi CAIM 1792.</title>
        <authorList>
            <person name="Espinoza-Valles I."/>
            <person name="Vora G."/>
            <person name="Leekitcharoenphon P."/>
            <person name="Ussery D."/>
            <person name="Hoj L."/>
            <person name="Gomez-Gil B."/>
        </authorList>
    </citation>
    <scope>NUCLEOTIDE SEQUENCE [LARGE SCALE GENOMIC DNA]</scope>
    <source>
        <strain evidence="2">CAIM 1854 / LMG 25443</strain>
    </source>
</reference>
<proteinExistence type="predicted"/>
<organism evidence="1 2">
    <name type="scientific">Vibrio owensii CAIM 1854 = LMG 25443</name>
    <dbReference type="NCBI Taxonomy" id="1229493"/>
    <lineage>
        <taxon>Bacteria</taxon>
        <taxon>Pseudomonadati</taxon>
        <taxon>Pseudomonadota</taxon>
        <taxon>Gammaproteobacteria</taxon>
        <taxon>Vibrionales</taxon>
        <taxon>Vibrionaceae</taxon>
        <taxon>Vibrio</taxon>
    </lineage>
</organism>
<name>A0A0C1VPF0_9VIBR</name>
<evidence type="ECO:0000313" key="2">
    <source>
        <dbReference type="Proteomes" id="UP000031586"/>
    </source>
</evidence>
<protein>
    <submittedName>
        <fullName evidence="1">Uncharacterized protein</fullName>
    </submittedName>
</protein>
<sequence length="594" mass="67910">MFKIHKSKSKDESIEEVTAVVVEEPHKHPMICLFDFEEDVEKELENLRFNYVTASFGSTVKVANKRHEEKLLKLHHDYPSNLHEFDIVMLDLTVEKSEDFDASLHSLKNTTGNKAHALLSIYPEQVFDPRPLSINIVSDEINELAWKKAIVIAFCGSAISSEYQFVEITAYEASITRRESYSNHTFYKGFSGSKNRHGRKVALPEKGSKLSPLFNQHLDGIEYRSVFNHPDVWEDGKYQKDRNFIPLLLNERDEIVSYAHFQNESLVLVFPDIENKGSFVASLLKTYLPEIMPDIFPFHGEFGWLESGDYLLPGESELLQEKADIEEKYVKDITENENSLLKLKSEFKFLTDLISETGDALVSSIEHYLKWLEFESVVNFDDTNPDILEEDIQVDCGDRFLVIEIKGIGGTSTDKDCSQISKIRYRRAEQRGKFDVFGLYIVNHQRYMPPKSRSNPPFTENQVKDAGHDKRGLLTTYDLYKAYFLIEDGILQKSDVRESLFKTGLITLEPTDLVSIGVPQELFMNGQVAIVNLNDITLAVGDTLIVRKQGDYSRAKVESLQVNGKGVDTCNEGEVGIKLDRKLKKNSELFVRKL</sequence>
<dbReference type="PATRIC" id="fig|1229493.5.peg.2723"/>
<gene>
    <name evidence="1" type="ORF">H735_17825</name>
</gene>
<accession>A0A0C1VPF0</accession>
<dbReference type="RefSeq" id="WP_020196718.1">
    <property type="nucleotide sequence ID" value="NZ_BAOH01000068.1"/>
</dbReference>